<protein>
    <submittedName>
        <fullName evidence="2">Uncharacterized protein</fullName>
    </submittedName>
</protein>
<comment type="caution">
    <text evidence="2">The sequence shown here is derived from an EMBL/GenBank/DDBJ whole genome shotgun (WGS) entry which is preliminary data.</text>
</comment>
<evidence type="ECO:0000256" key="1">
    <source>
        <dbReference type="SAM" id="MobiDB-lite"/>
    </source>
</evidence>
<organism evidence="2 3">
    <name type="scientific">Rothia santali</name>
    <dbReference type="NCBI Taxonomy" id="2949643"/>
    <lineage>
        <taxon>Bacteria</taxon>
        <taxon>Bacillati</taxon>
        <taxon>Actinomycetota</taxon>
        <taxon>Actinomycetes</taxon>
        <taxon>Micrococcales</taxon>
        <taxon>Micrococcaceae</taxon>
        <taxon>Rothia</taxon>
    </lineage>
</organism>
<evidence type="ECO:0000313" key="3">
    <source>
        <dbReference type="Proteomes" id="UP001139502"/>
    </source>
</evidence>
<sequence length="268" mass="28515">MTTELTQPPTTARSRILAPTAALAGIALLLSGCGDGGGDETAPASEQDSQATEQTPTESVYQFDQARVDDDDDQEPFVASEGEVVVQLSDELKATIPEDGSVAIDHYTLSAKAFETGICRLDVDIAYTDGGEDALSAPRRHQDETPQANLHEAITDVEIEEDEVVDEVPSDAELENGMDYMTKDFSHATFVDECSENAEDDITSLGFPYSQKPSKMNSADSDIIRNFANVDIAVVAGTQGGQDGASIIVTGDTAAELSVTGEWAPPEY</sequence>
<gene>
    <name evidence="2" type="ORF">NBM05_01905</name>
</gene>
<reference evidence="2" key="1">
    <citation type="submission" date="2022-06" db="EMBL/GenBank/DDBJ databases">
        <title>Rothia sp. isolated from sandalwood seedling.</title>
        <authorList>
            <person name="Tuikhar N."/>
            <person name="Kirdat K."/>
            <person name="Thorat V."/>
            <person name="Swetha P."/>
            <person name="Padma S."/>
            <person name="Sundararaj R."/>
            <person name="Yadav A."/>
        </authorList>
    </citation>
    <scope>NUCLEOTIDE SEQUENCE</scope>
    <source>
        <strain evidence="2">AR01</strain>
    </source>
</reference>
<dbReference type="EMBL" id="JANAFB010000003">
    <property type="protein sequence ID" value="MCP3424816.1"/>
    <property type="molecule type" value="Genomic_DNA"/>
</dbReference>
<dbReference type="AlphaFoldDB" id="A0A9X2HFJ6"/>
<accession>A0A9X2HFJ6</accession>
<feature type="region of interest" description="Disordered" evidence="1">
    <location>
        <begin position="34"/>
        <end position="60"/>
    </location>
</feature>
<dbReference type="RefSeq" id="WP_254164736.1">
    <property type="nucleotide sequence ID" value="NZ_JANAFB010000003.1"/>
</dbReference>
<name>A0A9X2HFJ6_9MICC</name>
<feature type="compositionally biased region" description="Polar residues" evidence="1">
    <location>
        <begin position="44"/>
        <end position="60"/>
    </location>
</feature>
<dbReference type="Proteomes" id="UP001139502">
    <property type="component" value="Unassembled WGS sequence"/>
</dbReference>
<proteinExistence type="predicted"/>
<evidence type="ECO:0000313" key="2">
    <source>
        <dbReference type="EMBL" id="MCP3424816.1"/>
    </source>
</evidence>
<keyword evidence="3" id="KW-1185">Reference proteome</keyword>